<dbReference type="EMBL" id="HF563609">
    <property type="protein sequence ID" value="CDI40947.1"/>
    <property type="molecule type" value="Genomic_DNA"/>
</dbReference>
<name>U4QDD5_TEPAE</name>
<gene>
    <name evidence="1" type="ordered locus">TEPIRE1_2285</name>
</gene>
<dbReference type="AlphaFoldDB" id="U4QDD5"/>
<proteinExistence type="predicted"/>
<dbReference type="HOGENOM" id="CLU_2774527_0_0_9"/>
<dbReference type="KEGG" id="tae:TepiRe1_2285"/>
<evidence type="ECO:0000313" key="2">
    <source>
        <dbReference type="Proteomes" id="UP000010802"/>
    </source>
</evidence>
<sequence length="69" mass="7885">MKTQFPFTLKHSQKVTIQRLKTTCYPERSEGSLQGLNKILRCAHNDGPLNSYFTVVAKISIFKFVITLP</sequence>
<keyword evidence="2" id="KW-1185">Reference proteome</keyword>
<accession>U4QDD5</accession>
<organism evidence="1 2">
    <name type="scientific">Tepidanaerobacter acetatoxydans (strain DSM 21804 / JCM 16047 / Re1)</name>
    <dbReference type="NCBI Taxonomy" id="1209989"/>
    <lineage>
        <taxon>Bacteria</taxon>
        <taxon>Bacillati</taxon>
        <taxon>Bacillota</taxon>
        <taxon>Clostridia</taxon>
        <taxon>Thermosediminibacterales</taxon>
        <taxon>Tepidanaerobacteraceae</taxon>
        <taxon>Tepidanaerobacter</taxon>
    </lineage>
</organism>
<evidence type="ECO:0000313" key="1">
    <source>
        <dbReference type="EMBL" id="CDI40947.1"/>
    </source>
</evidence>
<reference evidence="2" key="1">
    <citation type="journal article" date="2013" name="Genome Announc.">
        <title>First genome sequence of a syntrophic acetate-oxidizing bacterium, Tepidanaerobacter acetatoxydans strain Re1.</title>
        <authorList>
            <person name="Manzoor S."/>
            <person name="Bongcam-Rudloff E."/>
            <person name="Schnurer A."/>
            <person name="Muller B."/>
        </authorList>
    </citation>
    <scope>NUCLEOTIDE SEQUENCE [LARGE SCALE GENOMIC DNA]</scope>
    <source>
        <strain evidence="2">Re1</strain>
    </source>
</reference>
<protein>
    <submittedName>
        <fullName evidence="1">Uncharacterized protein</fullName>
    </submittedName>
</protein>
<dbReference type="Proteomes" id="UP000010802">
    <property type="component" value="Chromosome"/>
</dbReference>